<accession>A0AAE0YT35</accession>
<reference evidence="2" key="1">
    <citation type="journal article" date="2023" name="G3 (Bethesda)">
        <title>A reference genome for the long-term kleptoplast-retaining sea slug Elysia crispata morphotype clarki.</title>
        <authorList>
            <person name="Eastman K.E."/>
            <person name="Pendleton A.L."/>
            <person name="Shaikh M.A."/>
            <person name="Suttiyut T."/>
            <person name="Ogas R."/>
            <person name="Tomko P."/>
            <person name="Gavelis G."/>
            <person name="Widhalm J.R."/>
            <person name="Wisecaver J.H."/>
        </authorList>
    </citation>
    <scope>NUCLEOTIDE SEQUENCE</scope>
    <source>
        <strain evidence="2">ECLA1</strain>
    </source>
</reference>
<organism evidence="2 3">
    <name type="scientific">Elysia crispata</name>
    <name type="common">lettuce slug</name>
    <dbReference type="NCBI Taxonomy" id="231223"/>
    <lineage>
        <taxon>Eukaryota</taxon>
        <taxon>Metazoa</taxon>
        <taxon>Spiralia</taxon>
        <taxon>Lophotrochozoa</taxon>
        <taxon>Mollusca</taxon>
        <taxon>Gastropoda</taxon>
        <taxon>Heterobranchia</taxon>
        <taxon>Euthyneura</taxon>
        <taxon>Panpulmonata</taxon>
        <taxon>Sacoglossa</taxon>
        <taxon>Placobranchoidea</taxon>
        <taxon>Plakobranchidae</taxon>
        <taxon>Elysia</taxon>
    </lineage>
</organism>
<sequence length="300" mass="33709">MSSDVLRVHLELLREKKLRTVCPAILCHPVTAYLSIIDVLLPASSVQFDLGYECGSHTNRLLPHHSMASGKRFALRISLVVLFGLFLSIIFNNQSSGDVWEINRTQFELRTTRVILKLAAIVTAFILPETLTPIYMFNGLTYKETRIMHITMQLSAHKGLCLILVLLSRKEFRRHLVLVFESRESIRRTRTTNLLISHAPARGFSSSRQLRFSDARSSREMMGSADSQNGMEQPAIVVPAAMPSLASQSVEKSGLVSRDKITGVQTPDWLRKKETPAAWSLSRFFKKHQSPTISTCGSDV</sequence>
<keyword evidence="1" id="KW-0812">Transmembrane</keyword>
<feature type="transmembrane region" description="Helical" evidence="1">
    <location>
        <begin position="114"/>
        <end position="135"/>
    </location>
</feature>
<keyword evidence="3" id="KW-1185">Reference proteome</keyword>
<gene>
    <name evidence="2" type="ORF">RRG08_045100</name>
</gene>
<dbReference type="EMBL" id="JAWDGP010005492">
    <property type="protein sequence ID" value="KAK3756588.1"/>
    <property type="molecule type" value="Genomic_DNA"/>
</dbReference>
<evidence type="ECO:0000256" key="1">
    <source>
        <dbReference type="SAM" id="Phobius"/>
    </source>
</evidence>
<evidence type="ECO:0000313" key="3">
    <source>
        <dbReference type="Proteomes" id="UP001283361"/>
    </source>
</evidence>
<comment type="caution">
    <text evidence="2">The sequence shown here is derived from an EMBL/GenBank/DDBJ whole genome shotgun (WGS) entry which is preliminary data.</text>
</comment>
<keyword evidence="1" id="KW-0472">Membrane</keyword>
<keyword evidence="1" id="KW-1133">Transmembrane helix</keyword>
<feature type="transmembrane region" description="Helical" evidence="1">
    <location>
        <begin position="73"/>
        <end position="93"/>
    </location>
</feature>
<proteinExistence type="predicted"/>
<dbReference type="Proteomes" id="UP001283361">
    <property type="component" value="Unassembled WGS sequence"/>
</dbReference>
<protein>
    <submittedName>
        <fullName evidence="2">Uncharacterized protein</fullName>
    </submittedName>
</protein>
<feature type="transmembrane region" description="Helical" evidence="1">
    <location>
        <begin position="147"/>
        <end position="167"/>
    </location>
</feature>
<dbReference type="AlphaFoldDB" id="A0AAE0YT35"/>
<feature type="transmembrane region" description="Helical" evidence="1">
    <location>
        <begin position="21"/>
        <end position="41"/>
    </location>
</feature>
<name>A0AAE0YT35_9GAST</name>
<evidence type="ECO:0000313" key="2">
    <source>
        <dbReference type="EMBL" id="KAK3756588.1"/>
    </source>
</evidence>